<sequence>MNSELYAYVKYAWKSILAFLSLLATNVATLWVVNGQPLPQNGGEWLTFGVTTIGGTWLVFQKKNGPKPDSSGE</sequence>
<dbReference type="OrthoDB" id="9896944at2"/>
<keyword evidence="3" id="KW-1185">Reference proteome</keyword>
<evidence type="ECO:0000313" key="3">
    <source>
        <dbReference type="Proteomes" id="UP000192366"/>
    </source>
</evidence>
<organism evidence="2 3">
    <name type="scientific">Mycolicibacterium bacteremicum</name>
    <name type="common">Mycobacterium bacteremicum</name>
    <dbReference type="NCBI Taxonomy" id="564198"/>
    <lineage>
        <taxon>Bacteria</taxon>
        <taxon>Bacillati</taxon>
        <taxon>Actinomycetota</taxon>
        <taxon>Actinomycetes</taxon>
        <taxon>Mycobacteriales</taxon>
        <taxon>Mycobacteriaceae</taxon>
        <taxon>Mycolicibacterium</taxon>
    </lineage>
</organism>
<dbReference type="AlphaFoldDB" id="A0A1W9Z0C2"/>
<reference evidence="2 3" key="1">
    <citation type="submission" date="2017-02" db="EMBL/GenBank/DDBJ databases">
        <title>The new phylogeny of genus Mycobacterium.</title>
        <authorList>
            <person name="Tortoli E."/>
            <person name="Trovato A."/>
            <person name="Cirillo D.M."/>
        </authorList>
    </citation>
    <scope>NUCLEOTIDE SEQUENCE [LARGE SCALE GENOMIC DNA]</scope>
    <source>
        <strain evidence="2 3">DSM 45578</strain>
    </source>
</reference>
<dbReference type="Proteomes" id="UP000192366">
    <property type="component" value="Unassembled WGS sequence"/>
</dbReference>
<feature type="transmembrane region" description="Helical" evidence="1">
    <location>
        <begin position="45"/>
        <end position="60"/>
    </location>
</feature>
<proteinExistence type="predicted"/>
<evidence type="ECO:0000256" key="1">
    <source>
        <dbReference type="SAM" id="Phobius"/>
    </source>
</evidence>
<evidence type="ECO:0000313" key="2">
    <source>
        <dbReference type="EMBL" id="ORA05786.1"/>
    </source>
</evidence>
<comment type="caution">
    <text evidence="2">The sequence shown here is derived from an EMBL/GenBank/DDBJ whole genome shotgun (WGS) entry which is preliminary data.</text>
</comment>
<keyword evidence="1" id="KW-0812">Transmembrane</keyword>
<keyword evidence="1" id="KW-1133">Transmembrane helix</keyword>
<accession>A0A1W9Z0C2</accession>
<protein>
    <recommendedName>
        <fullName evidence="4">Holin</fullName>
    </recommendedName>
</protein>
<evidence type="ECO:0008006" key="4">
    <source>
        <dbReference type="Google" id="ProtNLM"/>
    </source>
</evidence>
<dbReference type="STRING" id="564198.BST17_08475"/>
<gene>
    <name evidence="2" type="ORF">BST17_08475</name>
</gene>
<dbReference type="RefSeq" id="WP_083057032.1">
    <property type="nucleotide sequence ID" value="NZ_JACKVM010000014.1"/>
</dbReference>
<name>A0A1W9Z0C2_MYCBA</name>
<dbReference type="EMBL" id="MVHJ01000005">
    <property type="protein sequence ID" value="ORA05786.1"/>
    <property type="molecule type" value="Genomic_DNA"/>
</dbReference>
<feature type="transmembrane region" description="Helical" evidence="1">
    <location>
        <begin position="12"/>
        <end position="33"/>
    </location>
</feature>
<keyword evidence="1" id="KW-0472">Membrane</keyword>